<dbReference type="InterPro" id="IPR010071">
    <property type="entry name" value="AA_adenyl_dom"/>
</dbReference>
<keyword evidence="2" id="KW-0596">Phosphopantetheine</keyword>
<accession>A0ABT6WTB7</accession>
<dbReference type="Pfam" id="PF00501">
    <property type="entry name" value="AMP-binding"/>
    <property type="match status" value="1"/>
</dbReference>
<evidence type="ECO:0000313" key="5">
    <source>
        <dbReference type="EMBL" id="MDI6103000.1"/>
    </source>
</evidence>
<dbReference type="Gene3D" id="3.30.559.30">
    <property type="entry name" value="Nonribosomal peptide synthetase, condensation domain"/>
    <property type="match status" value="1"/>
</dbReference>
<dbReference type="InterPro" id="IPR001242">
    <property type="entry name" value="Condensation_dom"/>
</dbReference>
<dbReference type="RefSeq" id="WP_282764007.1">
    <property type="nucleotide sequence ID" value="NZ_JASCTH010000023.1"/>
</dbReference>
<dbReference type="InterPro" id="IPR023213">
    <property type="entry name" value="CAT-like_dom_sf"/>
</dbReference>
<dbReference type="SUPFAM" id="SSF56801">
    <property type="entry name" value="Acetyl-CoA synthetase-like"/>
    <property type="match status" value="1"/>
</dbReference>
<evidence type="ECO:0000256" key="1">
    <source>
        <dbReference type="ARBA" id="ARBA00001957"/>
    </source>
</evidence>
<dbReference type="EMBL" id="JASCTH010000023">
    <property type="protein sequence ID" value="MDI6103000.1"/>
    <property type="molecule type" value="Genomic_DNA"/>
</dbReference>
<dbReference type="Gene3D" id="3.30.559.10">
    <property type="entry name" value="Chloramphenicol acetyltransferase-like domain"/>
    <property type="match status" value="1"/>
</dbReference>
<evidence type="ECO:0000256" key="3">
    <source>
        <dbReference type="ARBA" id="ARBA00022553"/>
    </source>
</evidence>
<protein>
    <submittedName>
        <fullName evidence="5">Amino acid adenylation domain-containing protein</fullName>
    </submittedName>
</protein>
<comment type="caution">
    <text evidence="5">The sequence shown here is derived from an EMBL/GenBank/DDBJ whole genome shotgun (WGS) entry which is preliminary data.</text>
</comment>
<name>A0ABT6WTB7_9ACTN</name>
<dbReference type="Pfam" id="PF00668">
    <property type="entry name" value="Condensation"/>
    <property type="match status" value="1"/>
</dbReference>
<evidence type="ECO:0000259" key="4">
    <source>
        <dbReference type="PROSITE" id="PS50075"/>
    </source>
</evidence>
<dbReference type="PROSITE" id="PS50075">
    <property type="entry name" value="CARRIER"/>
    <property type="match status" value="1"/>
</dbReference>
<dbReference type="NCBIfam" id="TIGR01733">
    <property type="entry name" value="AA-adenyl-dom"/>
    <property type="match status" value="1"/>
</dbReference>
<reference evidence="5 6" key="1">
    <citation type="submission" date="2023-05" db="EMBL/GenBank/DDBJ databases">
        <title>Actinoplanes sp. NEAU-A12 genome sequencing.</title>
        <authorList>
            <person name="Wang Z.-S."/>
        </authorList>
    </citation>
    <scope>NUCLEOTIDE SEQUENCE [LARGE SCALE GENOMIC DNA]</scope>
    <source>
        <strain evidence="5 6">NEAU-A12</strain>
    </source>
</reference>
<dbReference type="Pfam" id="PF13193">
    <property type="entry name" value="AMP-binding_C"/>
    <property type="match status" value="1"/>
</dbReference>
<dbReference type="InterPro" id="IPR036736">
    <property type="entry name" value="ACP-like_sf"/>
</dbReference>
<dbReference type="SMART" id="SM00823">
    <property type="entry name" value="PKS_PP"/>
    <property type="match status" value="1"/>
</dbReference>
<evidence type="ECO:0000256" key="2">
    <source>
        <dbReference type="ARBA" id="ARBA00022450"/>
    </source>
</evidence>
<dbReference type="PROSITE" id="PS00012">
    <property type="entry name" value="PHOSPHOPANTETHEINE"/>
    <property type="match status" value="1"/>
</dbReference>
<dbReference type="PANTHER" id="PTHR45527">
    <property type="entry name" value="NONRIBOSOMAL PEPTIDE SYNTHETASE"/>
    <property type="match status" value="1"/>
</dbReference>
<dbReference type="Proteomes" id="UP001241758">
    <property type="component" value="Unassembled WGS sequence"/>
</dbReference>
<dbReference type="SUPFAM" id="SSF47336">
    <property type="entry name" value="ACP-like"/>
    <property type="match status" value="1"/>
</dbReference>
<dbReference type="InterPro" id="IPR000873">
    <property type="entry name" value="AMP-dep_synth/lig_dom"/>
</dbReference>
<dbReference type="CDD" id="cd05930">
    <property type="entry name" value="A_NRPS"/>
    <property type="match status" value="1"/>
</dbReference>
<dbReference type="Pfam" id="PF00550">
    <property type="entry name" value="PP-binding"/>
    <property type="match status" value="1"/>
</dbReference>
<dbReference type="InterPro" id="IPR020806">
    <property type="entry name" value="PKS_PP-bd"/>
</dbReference>
<dbReference type="InterPro" id="IPR020845">
    <property type="entry name" value="AMP-binding_CS"/>
</dbReference>
<feature type="domain" description="Carrier" evidence="4">
    <location>
        <begin position="997"/>
        <end position="1074"/>
    </location>
</feature>
<dbReference type="PANTHER" id="PTHR45527:SF1">
    <property type="entry name" value="FATTY ACID SYNTHASE"/>
    <property type="match status" value="1"/>
</dbReference>
<dbReference type="InterPro" id="IPR009081">
    <property type="entry name" value="PP-bd_ACP"/>
</dbReference>
<evidence type="ECO:0000313" key="6">
    <source>
        <dbReference type="Proteomes" id="UP001241758"/>
    </source>
</evidence>
<dbReference type="Gene3D" id="2.30.38.10">
    <property type="entry name" value="Luciferase, Domain 3"/>
    <property type="match status" value="1"/>
</dbReference>
<keyword evidence="3" id="KW-0597">Phosphoprotein</keyword>
<dbReference type="PROSITE" id="PS00455">
    <property type="entry name" value="AMP_BINDING"/>
    <property type="match status" value="1"/>
</dbReference>
<proteinExistence type="predicted"/>
<dbReference type="InterPro" id="IPR025110">
    <property type="entry name" value="AMP-bd_C"/>
</dbReference>
<dbReference type="CDD" id="cd19531">
    <property type="entry name" value="LCL_NRPS-like"/>
    <property type="match status" value="1"/>
</dbReference>
<gene>
    <name evidence="5" type="ORF">QLQ12_30740</name>
</gene>
<dbReference type="SUPFAM" id="SSF52777">
    <property type="entry name" value="CoA-dependent acyltransferases"/>
    <property type="match status" value="2"/>
</dbReference>
<dbReference type="InterPro" id="IPR006162">
    <property type="entry name" value="Ppantetheine_attach_site"/>
</dbReference>
<dbReference type="Gene3D" id="1.10.1200.10">
    <property type="entry name" value="ACP-like"/>
    <property type="match status" value="1"/>
</dbReference>
<dbReference type="Gene3D" id="3.40.50.980">
    <property type="match status" value="2"/>
</dbReference>
<sequence>MSAETTPRRGLAETRKTLLALRERQRTAARSTTDVITPADRDRALPLSFTQQRLWFLDRWAPGQPVYNSPIALLLRADLDHAALQRALTALVARHEILRTVYPEENGVPFQRVQPPAPVPLPVIDLTDAPTERVDALVEQLAREPFDLSTGPVLRATLIRRAPREHVLVLAMHHIVTDGWSTEIVTRELVAFYQSERAGRDAGLGELAVQYADYAVWQRGWLTGEVLDGQLSYWRDRLADLPSLDMPTDRPRPAVPTQRGTTRETLLAPELRDALNRLARSERVTLLTTVLAAYTALMSRYTGQDDIVLGSVFSGRTRPGTEELIGFFANTLVLRTSTAGDPTFRQLLARTHETVMGAHFHQDLPFGRLVEELRPERDPSRNPLFQASFTLQHATVEAARVGDIEVEGYPLDLGTARFDLAVQLTEIPQGLRLWAEFSTELFDPDRIERLFTHYDRILQAVTANPDLRLSELPLLTDQERDRLTAEWNDTGRRLPTDDRCLHQLFEAAADARPEAPALRFEQDGATYRELDRRANQLAWALRAAGVGPEIVTGVLLERGPAIPAALLGVTKAGGAYLPLDPDHPPTRWETLLAEARSTVVVTTSARARALPAGVTAVCVDDPALAEHPEHRPPLTVRPDNLAYVIFTSGSTGRPKGVQVSHRSIVNFTTAVTELFRIGDGDRVLQFANPAFDVSLFDFLSALCSGAELVQAPREVLLDPQRLTALMRDAGVTVADLPPAVLGLLDPAELPALRTLFVGLEAFPGELVNRWVSDTREFHNGYGPTEATVACIDHRCPNEPHDSMPPIGMPLANYRAYVVDRYGNPVPMGVPGELLIGGVGVARGYAHRPAQTAERFVPDEFGPPGGRLYRTGDLVRMRVDGNLEFLGRVDDQIKIRGLRVEPGEIEAALTAHERVAAAAVVAHGSGVEARLVGYLTTVDDGELDLDDLRRFLGDRLPGYLVPGTLMVLPELPRGASGKLDRKRLPAPDAGSAPVAAVAPSTPTERMLADIWRDVLAIKGTELSVRDNFFAVGGNSLKITQLASRIRDAFGVSLDLRDLFTRCTIAELADLVEQGELAAVADDELAALLAEIQPGHEEAS</sequence>
<keyword evidence="6" id="KW-1185">Reference proteome</keyword>
<dbReference type="InterPro" id="IPR045851">
    <property type="entry name" value="AMP-bd_C_sf"/>
</dbReference>
<dbReference type="Gene3D" id="3.30.300.30">
    <property type="match status" value="1"/>
</dbReference>
<comment type="cofactor">
    <cofactor evidence="1">
        <name>pantetheine 4'-phosphate</name>
        <dbReference type="ChEBI" id="CHEBI:47942"/>
    </cofactor>
</comment>
<organism evidence="5 6">
    <name type="scientific">Actinoplanes sandaracinus</name>
    <dbReference type="NCBI Taxonomy" id="3045177"/>
    <lineage>
        <taxon>Bacteria</taxon>
        <taxon>Bacillati</taxon>
        <taxon>Actinomycetota</taxon>
        <taxon>Actinomycetes</taxon>
        <taxon>Micromonosporales</taxon>
        <taxon>Micromonosporaceae</taxon>
        <taxon>Actinoplanes</taxon>
    </lineage>
</organism>